<keyword evidence="1" id="KW-0812">Transmembrane</keyword>
<keyword evidence="1" id="KW-1133">Transmembrane helix</keyword>
<feature type="transmembrane region" description="Helical" evidence="1">
    <location>
        <begin position="7"/>
        <end position="30"/>
    </location>
</feature>
<proteinExistence type="predicted"/>
<evidence type="ECO:0000313" key="3">
    <source>
        <dbReference type="Proteomes" id="UP000293568"/>
    </source>
</evidence>
<dbReference type="EMBL" id="CP035492">
    <property type="protein sequence ID" value="QAY67925.1"/>
    <property type="molecule type" value="Genomic_DNA"/>
</dbReference>
<protein>
    <submittedName>
        <fullName evidence="2">Uncharacterized protein</fullName>
    </submittedName>
</protein>
<keyword evidence="3" id="KW-1185">Reference proteome</keyword>
<organism evidence="2 3">
    <name type="scientific">Paenibacillus protaetiae</name>
    <dbReference type="NCBI Taxonomy" id="2509456"/>
    <lineage>
        <taxon>Bacteria</taxon>
        <taxon>Bacillati</taxon>
        <taxon>Bacillota</taxon>
        <taxon>Bacilli</taxon>
        <taxon>Bacillales</taxon>
        <taxon>Paenibacillaceae</taxon>
        <taxon>Paenibacillus</taxon>
    </lineage>
</organism>
<sequence length="67" mass="7038">MNRSARIRAAAAAICTILFILLSVSIAYLIKTDKDSSLLSGIISAALLLLGAAIGNGAVWLVRRSRP</sequence>
<keyword evidence="1" id="KW-0472">Membrane</keyword>
<dbReference type="KEGG" id="pprt:ET464_17585"/>
<name>A0A4P6EYU6_9BACL</name>
<dbReference type="AlphaFoldDB" id="A0A4P6EYU6"/>
<accession>A0A4P6EYU6</accession>
<reference evidence="2 3" key="1">
    <citation type="submission" date="2019-01" db="EMBL/GenBank/DDBJ databases">
        <title>Genome sequencing of strain FW100M-2.</title>
        <authorList>
            <person name="Heo J."/>
            <person name="Kim S.-J."/>
            <person name="Kim J.-S."/>
            <person name="Hong S.-B."/>
            <person name="Kwon S.-W."/>
        </authorList>
    </citation>
    <scope>NUCLEOTIDE SEQUENCE [LARGE SCALE GENOMIC DNA]</scope>
    <source>
        <strain evidence="2 3">FW100M-2</strain>
    </source>
</reference>
<gene>
    <name evidence="2" type="ORF">ET464_17585</name>
</gene>
<dbReference type="RefSeq" id="WP_129443197.1">
    <property type="nucleotide sequence ID" value="NZ_CP035492.1"/>
</dbReference>
<feature type="transmembrane region" description="Helical" evidence="1">
    <location>
        <begin position="42"/>
        <end position="62"/>
    </location>
</feature>
<dbReference type="Proteomes" id="UP000293568">
    <property type="component" value="Chromosome"/>
</dbReference>
<evidence type="ECO:0000313" key="2">
    <source>
        <dbReference type="EMBL" id="QAY67925.1"/>
    </source>
</evidence>
<evidence type="ECO:0000256" key="1">
    <source>
        <dbReference type="SAM" id="Phobius"/>
    </source>
</evidence>